<evidence type="ECO:0000256" key="3">
    <source>
        <dbReference type="ARBA" id="ARBA00023054"/>
    </source>
</evidence>
<feature type="compositionally biased region" description="Basic residues" evidence="5">
    <location>
        <begin position="650"/>
        <end position="659"/>
    </location>
</feature>
<dbReference type="InterPro" id="IPR039754">
    <property type="entry name" value="Esf1"/>
</dbReference>
<feature type="domain" description="ESF1 RRM" evidence="7">
    <location>
        <begin position="225"/>
        <end position="369"/>
    </location>
</feature>
<reference evidence="8 9" key="1">
    <citation type="journal article" date="2022" name="Nat. Ecol. Evol.">
        <title>A masculinizing supergene underlies an exaggerated male reproductive morph in a spider.</title>
        <authorList>
            <person name="Hendrickx F."/>
            <person name="De Corte Z."/>
            <person name="Sonet G."/>
            <person name="Van Belleghem S.M."/>
            <person name="Kostlbacher S."/>
            <person name="Vangestel C."/>
        </authorList>
    </citation>
    <scope>NUCLEOTIDE SEQUENCE [LARGE SCALE GENOMIC DNA]</scope>
    <source>
        <strain evidence="8">W744_W776</strain>
    </source>
</reference>
<keyword evidence="3" id="KW-0175">Coiled coil</keyword>
<dbReference type="GO" id="GO:0006364">
    <property type="term" value="P:rRNA processing"/>
    <property type="evidence" value="ECO:0007669"/>
    <property type="project" value="InterPro"/>
</dbReference>
<comment type="caution">
    <text evidence="8">The sequence shown here is derived from an EMBL/GenBank/DDBJ whole genome shotgun (WGS) entry which is preliminary data.</text>
</comment>
<gene>
    <name evidence="8" type="ORF">JTE90_025722</name>
</gene>
<feature type="compositionally biased region" description="Basic residues" evidence="5">
    <location>
        <begin position="110"/>
        <end position="123"/>
    </location>
</feature>
<dbReference type="EMBL" id="JAFNEN010000402">
    <property type="protein sequence ID" value="KAG8183839.1"/>
    <property type="molecule type" value="Genomic_DNA"/>
</dbReference>
<feature type="region of interest" description="Disordered" evidence="5">
    <location>
        <begin position="77"/>
        <end position="222"/>
    </location>
</feature>
<name>A0AAV6UIC1_9ARAC</name>
<feature type="compositionally biased region" description="Basic and acidic residues" evidence="5">
    <location>
        <begin position="543"/>
        <end position="573"/>
    </location>
</feature>
<dbReference type="PANTHER" id="PTHR12202:SF0">
    <property type="entry name" value="ESF1 HOMOLOG"/>
    <property type="match status" value="1"/>
</dbReference>
<accession>A0AAV6UIC1</accession>
<comment type="similarity">
    <text evidence="2">Belongs to the ESF1 family.</text>
</comment>
<feature type="compositionally biased region" description="Acidic residues" evidence="5">
    <location>
        <begin position="433"/>
        <end position="443"/>
    </location>
</feature>
<dbReference type="AlphaFoldDB" id="A0AAV6UIC1"/>
<keyword evidence="9" id="KW-1185">Reference proteome</keyword>
<sequence>MKFIHFLINTMDDPRFKKFLKDQRSRNIPKNVRKVKVDKRFQNMFDKKNFKGGSSQDERGRKLELTSSENLRKLYNYESEEASSSEEDSKFVEKSSKSAETEKSIETKEKHSKLLKKQNKLQKSKSNSSMSEETFSKDDLKVIGKQQKKEQIKEKVKEDTEEDESDVSDEEESGDSEQEESVSEEESEDEDSDESENDDVSDIVGDFDHRWEENQNEAPDTNEITNRLAVCNMDWDRIRAEDLFTVFNSFKSPDGAINSVRIYPSEFGAKRMEDEKLNGPSELVEQTLDPDEEEVEDKKGSKYHIEKLRQYQMNRLKYFYAVVECDTPKTADTLYEHLNGMEYESSSVRFDLRFIPDNVTFDQEPTSEALKPPDPTEYKPRMFVTSALQQVKVNLTWDETDPKRRETLQKAFTEPESIEKDIKSYLASSSGESEVDESEEENEEGQKMTLKERIAKYKALLQGVEEKEKNEEDKYEMEITWNPDLKDKTEEIVKQKMEETDNPFEEIVKKQKERKLKKKEKKAAAKKEEAASGSESDTSADNDSSKIDEETDSKKLDELYLLSDSRKLVDKPNQKPKKRKKDKKTKIAKDTDFKVDVNDPRFSAIYTSHEFNIDPSDPHFKETDGTKAFVQEKQKRLKNKENPTNNVMQSKKHKKMKYT</sequence>
<evidence type="ECO:0000256" key="5">
    <source>
        <dbReference type="SAM" id="MobiDB-lite"/>
    </source>
</evidence>
<evidence type="ECO:0000259" key="6">
    <source>
        <dbReference type="Pfam" id="PF08159"/>
    </source>
</evidence>
<evidence type="ECO:0008006" key="10">
    <source>
        <dbReference type="Google" id="ProtNLM"/>
    </source>
</evidence>
<feature type="domain" description="NUC153" evidence="6">
    <location>
        <begin position="599"/>
        <end position="626"/>
    </location>
</feature>
<feature type="region of interest" description="Disordered" evidence="5">
    <location>
        <begin position="46"/>
        <end position="65"/>
    </location>
</feature>
<feature type="compositionally biased region" description="Basic and acidic residues" evidence="5">
    <location>
        <begin position="484"/>
        <end position="499"/>
    </location>
</feature>
<protein>
    <recommendedName>
        <fullName evidence="10">ESF1 homolog</fullName>
    </recommendedName>
</protein>
<feature type="region of interest" description="Disordered" evidence="5">
    <location>
        <begin position="419"/>
        <end position="449"/>
    </location>
</feature>
<proteinExistence type="inferred from homology"/>
<dbReference type="InterPro" id="IPR056750">
    <property type="entry name" value="RRM_ESF1"/>
</dbReference>
<evidence type="ECO:0000256" key="1">
    <source>
        <dbReference type="ARBA" id="ARBA00004604"/>
    </source>
</evidence>
<dbReference type="Gene3D" id="3.30.70.330">
    <property type="match status" value="1"/>
</dbReference>
<organism evidence="8 9">
    <name type="scientific">Oedothorax gibbosus</name>
    <dbReference type="NCBI Taxonomy" id="931172"/>
    <lineage>
        <taxon>Eukaryota</taxon>
        <taxon>Metazoa</taxon>
        <taxon>Ecdysozoa</taxon>
        <taxon>Arthropoda</taxon>
        <taxon>Chelicerata</taxon>
        <taxon>Arachnida</taxon>
        <taxon>Araneae</taxon>
        <taxon>Araneomorphae</taxon>
        <taxon>Entelegynae</taxon>
        <taxon>Araneoidea</taxon>
        <taxon>Linyphiidae</taxon>
        <taxon>Erigoninae</taxon>
        <taxon>Oedothorax</taxon>
    </lineage>
</organism>
<dbReference type="GO" id="GO:0003723">
    <property type="term" value="F:RNA binding"/>
    <property type="evidence" value="ECO:0007669"/>
    <property type="project" value="TreeGrafter"/>
</dbReference>
<dbReference type="InterPro" id="IPR012580">
    <property type="entry name" value="NUC153"/>
</dbReference>
<dbReference type="Pfam" id="PF08159">
    <property type="entry name" value="NUC153"/>
    <property type="match status" value="1"/>
</dbReference>
<dbReference type="Pfam" id="PF25121">
    <property type="entry name" value="RRM_ESF1"/>
    <property type="match status" value="1"/>
</dbReference>
<dbReference type="PANTHER" id="PTHR12202">
    <property type="entry name" value="ESF1 HOMOLOG"/>
    <property type="match status" value="1"/>
</dbReference>
<feature type="compositionally biased region" description="Basic residues" evidence="5">
    <location>
        <begin position="574"/>
        <end position="584"/>
    </location>
</feature>
<evidence type="ECO:0000256" key="2">
    <source>
        <dbReference type="ARBA" id="ARBA00009087"/>
    </source>
</evidence>
<feature type="compositionally biased region" description="Acidic residues" evidence="5">
    <location>
        <begin position="159"/>
        <end position="201"/>
    </location>
</feature>
<dbReference type="Proteomes" id="UP000827092">
    <property type="component" value="Unassembled WGS sequence"/>
</dbReference>
<dbReference type="InterPro" id="IPR012677">
    <property type="entry name" value="Nucleotide-bd_a/b_plait_sf"/>
</dbReference>
<evidence type="ECO:0000259" key="7">
    <source>
        <dbReference type="Pfam" id="PF25121"/>
    </source>
</evidence>
<evidence type="ECO:0000256" key="4">
    <source>
        <dbReference type="ARBA" id="ARBA00023242"/>
    </source>
</evidence>
<evidence type="ECO:0000313" key="8">
    <source>
        <dbReference type="EMBL" id="KAG8183839.1"/>
    </source>
</evidence>
<keyword evidence="4" id="KW-0539">Nucleus</keyword>
<feature type="compositionally biased region" description="Basic and acidic residues" evidence="5">
    <location>
        <begin position="87"/>
        <end position="109"/>
    </location>
</feature>
<feature type="compositionally biased region" description="Basic and acidic residues" evidence="5">
    <location>
        <begin position="134"/>
        <end position="158"/>
    </location>
</feature>
<feature type="compositionally biased region" description="Low complexity" evidence="5">
    <location>
        <begin position="124"/>
        <end position="133"/>
    </location>
</feature>
<feature type="region of interest" description="Disordered" evidence="5">
    <location>
        <begin position="633"/>
        <end position="659"/>
    </location>
</feature>
<feature type="compositionally biased region" description="Basic residues" evidence="5">
    <location>
        <begin position="511"/>
        <end position="521"/>
    </location>
</feature>
<comment type="subcellular location">
    <subcellularLocation>
        <location evidence="1">Nucleus</location>
        <location evidence="1">Nucleolus</location>
    </subcellularLocation>
</comment>
<dbReference type="GO" id="GO:0005730">
    <property type="term" value="C:nucleolus"/>
    <property type="evidence" value="ECO:0007669"/>
    <property type="project" value="UniProtKB-SubCell"/>
</dbReference>
<feature type="compositionally biased region" description="Polar residues" evidence="5">
    <location>
        <begin position="533"/>
        <end position="542"/>
    </location>
</feature>
<feature type="region of interest" description="Disordered" evidence="5">
    <location>
        <begin position="464"/>
        <end position="591"/>
    </location>
</feature>
<evidence type="ECO:0000313" key="9">
    <source>
        <dbReference type="Proteomes" id="UP000827092"/>
    </source>
</evidence>